<dbReference type="RefSeq" id="WP_191945536.1">
    <property type="nucleotide sequence ID" value="NZ_JACYNP010000011.1"/>
</dbReference>
<gene>
    <name evidence="2" type="ORF">IFT62_20860</name>
</gene>
<reference evidence="2 3" key="1">
    <citation type="journal article" date="2020" name="FEMS Microbiol. Ecol.">
        <title>Temporal dynamics of bacterial communities during seed development and maturation.</title>
        <authorList>
            <person name="Chesneau G."/>
            <person name="Torres-Cortes G."/>
            <person name="Briand M."/>
            <person name="Darrasse A."/>
            <person name="Preveaux A."/>
            <person name="Marais C."/>
            <person name="Jacques M.A."/>
            <person name="Shade A."/>
            <person name="Barret M."/>
        </authorList>
    </citation>
    <scope>NUCLEOTIDE SEQUENCE [LARGE SCALE GENOMIC DNA]</scope>
    <source>
        <strain evidence="2 3">CFBP13723</strain>
    </source>
</reference>
<evidence type="ECO:0000313" key="3">
    <source>
        <dbReference type="Proteomes" id="UP000625247"/>
    </source>
</evidence>
<evidence type="ECO:0000256" key="1">
    <source>
        <dbReference type="SAM" id="Coils"/>
    </source>
</evidence>
<feature type="coiled-coil region" evidence="1">
    <location>
        <begin position="37"/>
        <end position="78"/>
    </location>
</feature>
<name>A0ABR9AC21_9PSED</name>
<evidence type="ECO:0000313" key="2">
    <source>
        <dbReference type="EMBL" id="MBD8123660.1"/>
    </source>
</evidence>
<proteinExistence type="predicted"/>
<keyword evidence="1" id="KW-0175">Coiled coil</keyword>
<comment type="caution">
    <text evidence="2">The sequence shown here is derived from an EMBL/GenBank/DDBJ whole genome shotgun (WGS) entry which is preliminary data.</text>
</comment>
<sequence length="133" mass="15565">MDVLPEAEWPDEFTREEMLEQQSHLLIEECHLLQKELSRYRKNMARLIHMHAEANRERDNLRVQLRRVEIQLSDCRRESSALGNRVTGLESCRDQLEAIHKALRISLDYSGMTFDEHRGAERLSSAIPPGRKA</sequence>
<keyword evidence="3" id="KW-1185">Reference proteome</keyword>
<dbReference type="EMBL" id="JACYNP010000011">
    <property type="protein sequence ID" value="MBD8123660.1"/>
    <property type="molecule type" value="Genomic_DNA"/>
</dbReference>
<dbReference type="Proteomes" id="UP000625247">
    <property type="component" value="Unassembled WGS sequence"/>
</dbReference>
<protein>
    <submittedName>
        <fullName evidence="2">Uncharacterized protein</fullName>
    </submittedName>
</protein>
<organism evidence="2 3">
    <name type="scientific">Pseudomonas lutea</name>
    <dbReference type="NCBI Taxonomy" id="243924"/>
    <lineage>
        <taxon>Bacteria</taxon>
        <taxon>Pseudomonadati</taxon>
        <taxon>Pseudomonadota</taxon>
        <taxon>Gammaproteobacteria</taxon>
        <taxon>Pseudomonadales</taxon>
        <taxon>Pseudomonadaceae</taxon>
        <taxon>Pseudomonas</taxon>
    </lineage>
</organism>
<accession>A0ABR9AC21</accession>